<accession>A0A9X1MCJ1</accession>
<keyword evidence="2" id="KW-0812">Transmembrane</keyword>
<sequence>MTIVRSLARPLLAAGFVAAGVERLRNAETTGEQLAPTLRRLGKSMPSAAGLADNPAAVARVLGATQLGAAGLLGLGKLSRLAGVVLAATTGINTFVEYRNADATTAEGRRDRRTQLLKNLSLIGGVLLAAVDTNGRPGLAWRAEHLVSDTGRSVRAIGKDAGRRSRQVTKQTKKQLAKADRAVRSAASDIAGS</sequence>
<gene>
    <name evidence="6" type="ORF">LJ757_03345</name>
</gene>
<feature type="compositionally biased region" description="Basic residues" evidence="5">
    <location>
        <begin position="164"/>
        <end position="176"/>
    </location>
</feature>
<evidence type="ECO:0000256" key="2">
    <source>
        <dbReference type="ARBA" id="ARBA00022692"/>
    </source>
</evidence>
<proteinExistence type="predicted"/>
<dbReference type="GO" id="GO:0016020">
    <property type="term" value="C:membrane"/>
    <property type="evidence" value="ECO:0007669"/>
    <property type="project" value="UniProtKB-SubCell"/>
</dbReference>
<evidence type="ECO:0000313" key="6">
    <source>
        <dbReference type="EMBL" id="MCC3296840.1"/>
    </source>
</evidence>
<organism evidence="6 7">
    <name type="scientific">Arthrobacter caoxuetaonis</name>
    <dbReference type="NCBI Taxonomy" id="2886935"/>
    <lineage>
        <taxon>Bacteria</taxon>
        <taxon>Bacillati</taxon>
        <taxon>Actinomycetota</taxon>
        <taxon>Actinomycetes</taxon>
        <taxon>Micrococcales</taxon>
        <taxon>Micrococcaceae</taxon>
        <taxon>Arthrobacter</taxon>
    </lineage>
</organism>
<dbReference type="Pfam" id="PF07681">
    <property type="entry name" value="DoxX"/>
    <property type="match status" value="1"/>
</dbReference>
<evidence type="ECO:0000256" key="1">
    <source>
        <dbReference type="ARBA" id="ARBA00004141"/>
    </source>
</evidence>
<evidence type="ECO:0000256" key="3">
    <source>
        <dbReference type="ARBA" id="ARBA00022989"/>
    </source>
</evidence>
<name>A0A9X1MCJ1_9MICC</name>
<protein>
    <submittedName>
        <fullName evidence="6">DoxX family membrane protein</fullName>
    </submittedName>
</protein>
<dbReference type="AlphaFoldDB" id="A0A9X1MCJ1"/>
<dbReference type="RefSeq" id="WP_227894602.1">
    <property type="nucleotide sequence ID" value="NZ_CP099466.1"/>
</dbReference>
<comment type="subcellular location">
    <subcellularLocation>
        <location evidence="1">Membrane</location>
        <topology evidence="1">Multi-pass membrane protein</topology>
    </subcellularLocation>
</comment>
<feature type="region of interest" description="Disordered" evidence="5">
    <location>
        <begin position="159"/>
        <end position="193"/>
    </location>
</feature>
<evidence type="ECO:0000256" key="5">
    <source>
        <dbReference type="SAM" id="MobiDB-lite"/>
    </source>
</evidence>
<evidence type="ECO:0000313" key="7">
    <source>
        <dbReference type="Proteomes" id="UP001139158"/>
    </source>
</evidence>
<keyword evidence="7" id="KW-1185">Reference proteome</keyword>
<dbReference type="EMBL" id="JAJFZV010000002">
    <property type="protein sequence ID" value="MCC3296840.1"/>
    <property type="molecule type" value="Genomic_DNA"/>
</dbReference>
<dbReference type="InterPro" id="IPR032808">
    <property type="entry name" value="DoxX"/>
</dbReference>
<evidence type="ECO:0000256" key="4">
    <source>
        <dbReference type="ARBA" id="ARBA00023136"/>
    </source>
</evidence>
<keyword evidence="4" id="KW-0472">Membrane</keyword>
<keyword evidence="3" id="KW-1133">Transmembrane helix</keyword>
<reference evidence="6" key="1">
    <citation type="submission" date="2021-10" db="EMBL/GenBank/DDBJ databases">
        <title>Novel species in genus Arthrobacter.</title>
        <authorList>
            <person name="Liu Y."/>
        </authorList>
    </citation>
    <scope>NUCLEOTIDE SEQUENCE</scope>
    <source>
        <strain evidence="6">Zg-Y453</strain>
    </source>
</reference>
<comment type="caution">
    <text evidence="6">The sequence shown here is derived from an EMBL/GenBank/DDBJ whole genome shotgun (WGS) entry which is preliminary data.</text>
</comment>
<dbReference type="Proteomes" id="UP001139158">
    <property type="component" value="Unassembled WGS sequence"/>
</dbReference>